<sequence length="1252" mass="136964">MASEKVAGVLSTKIKMDTTEASKSVRQLNNDINSTVSILKQQEQEFKSTGDNVNALQTKISRLTETQNGYYEKLKLLKQAQNDVKDRLGESSTEYQKYQTQINKTITTIGRYDDQINKAEKSLQYYDSGLAKLRQSYSEQQRLSQSLVERLRAEGKEWQANQEEIKQSKNAYSNLKQQYEIQETELGQLRTKLNDLNSSYKKAQAELNNIAQSSGKASDAYTEQKQKMNNLKSAISGVNSDLVKQQTRLNQTATDMAKAKNKTNDLSESYHKIPKSVTTTIKANTEKATSGIKTFTSAIKGSAIGAGIANIAMAGLNAVGDNLNASFERYDTLNNFPKVLQSMGASADDSKKSMETLKQGVDGLPTSLQDVAQASEKLLPMSKNANDAAKSALALNDAFLASHASSEDASRGLQQYTQMLSSGKVDLQSWKTLQETMPASLQKVAKSFGIASGSTQELYKKLQSGEITMDQLNQKFQELDKGANGFHEQAKQATDGIGTAMANLKNRSVAALTSIIGGFDQLSKNLTGSSIGGNINKLSSNFKNFGDTAGKAIAGLGPTIQKLTPMFNSMKKVGESALSGLKPIINAVKDSFDKLSKNTGTFKKTLDNLAPIVKVISNVLGSVLGVAIRFIADLVIDICKKFNKFCDVLRTVIKAVKEMVSNVKEKFNDFKDACSHLGDKFGDMVSSIKDKANDLKSKVSAKFNELKDQAKDKFEDMKESCKSKFEDMKGSLTDKASSLRDRVTDRFNNMKDNVKSRISDLVSNAKSMFSDMYNNLNSMTGGALDKIKNAWDRLWSNIINGIKSAVKSVGSNVSDMVNNVIKPINSMLDGVKDGVNWVLDKFGASKWKGFKIPLVHFAKGGTVGGGTMAVVNDSGTSNYREMFATPDGRVGAFPKQRDLITYLPEGTQILDGENSKALAEMMNIPHFKDGTDNKNLFEKIFDKGKDILDDIGDIISHPIKFMEKVLKKYLHVNTGIKFASTLISHAPTFFAKQAEKWLKKMAEDFKKSMESTGGNGVSYGSANNPGGAGVQRWKPVIIEAFKNLGQDNPPDWKVQKLLRQIATESGGNPNAHQGNIGDINNLRGTPAQGLLQFVPSTFAAWSRPGHNNIYSGLDQIMAAIYCLDHGGEGGWGNIGNGHGWENGGFVDKWSFGQIAEHNKPEVVIPLSSEKQGRALSLLTQTVNKLNRQAGINTTINTNNGSLEQKLDTMIGLLSQLITTNSNGFAKSSNGINTNGLYQQMYRDQTINNYQSI</sequence>
<dbReference type="PATRIC" id="fig|1423820.4.peg.776"/>
<keyword evidence="1" id="KW-0175">Coiled coil</keyword>
<evidence type="ECO:0000313" key="3">
    <source>
        <dbReference type="EMBL" id="KRM52338.1"/>
    </source>
</evidence>
<proteinExistence type="predicted"/>
<dbReference type="InterPro" id="IPR023346">
    <property type="entry name" value="Lysozyme-like_dom_sf"/>
</dbReference>
<feature type="coiled-coil region" evidence="1">
    <location>
        <begin position="148"/>
        <end position="213"/>
    </location>
</feature>
<dbReference type="SUPFAM" id="SSF58113">
    <property type="entry name" value="Apolipoprotein A-I"/>
    <property type="match status" value="1"/>
</dbReference>
<comment type="caution">
    <text evidence="3">The sequence shown here is derived from an EMBL/GenBank/DDBJ whole genome shotgun (WGS) entry which is preliminary data.</text>
</comment>
<evidence type="ECO:0000259" key="2">
    <source>
        <dbReference type="Pfam" id="PF20155"/>
    </source>
</evidence>
<dbReference type="Pfam" id="PF20155">
    <property type="entry name" value="TMP_3"/>
    <property type="match status" value="1"/>
</dbReference>
<dbReference type="RefSeq" id="WP_057906689.1">
    <property type="nucleotide sequence ID" value="NZ_AYYZ01000025.1"/>
</dbReference>
<dbReference type="Proteomes" id="UP000051291">
    <property type="component" value="Unassembled WGS sequence"/>
</dbReference>
<dbReference type="EMBL" id="AYYZ01000025">
    <property type="protein sequence ID" value="KRM52338.1"/>
    <property type="molecule type" value="Genomic_DNA"/>
</dbReference>
<gene>
    <name evidence="3" type="ORF">FC64_GL000764</name>
</gene>
<dbReference type="Gene3D" id="1.20.120.20">
    <property type="entry name" value="Apolipoprotein"/>
    <property type="match status" value="1"/>
</dbReference>
<dbReference type="PANTHER" id="PTHR47372:SF11">
    <property type="entry name" value="RE19971P"/>
    <property type="match status" value="1"/>
</dbReference>
<dbReference type="Gene3D" id="1.10.287.1490">
    <property type="match status" value="1"/>
</dbReference>
<dbReference type="PANTHER" id="PTHR47372">
    <property type="entry name" value="DAUER UP-REGULATED-RELATED"/>
    <property type="match status" value="1"/>
</dbReference>
<dbReference type="AlphaFoldDB" id="A0A0R1ZDE5"/>
<evidence type="ECO:0000313" key="4">
    <source>
        <dbReference type="Proteomes" id="UP000051291"/>
    </source>
</evidence>
<dbReference type="Gene3D" id="6.10.140.1430">
    <property type="match status" value="1"/>
</dbReference>
<organism evidence="3 4">
    <name type="scientific">Ligilactobacillus araffinosus DSM 20653</name>
    <dbReference type="NCBI Taxonomy" id="1423820"/>
    <lineage>
        <taxon>Bacteria</taxon>
        <taxon>Bacillati</taxon>
        <taxon>Bacillota</taxon>
        <taxon>Bacilli</taxon>
        <taxon>Lactobacillales</taxon>
        <taxon>Lactobacillaceae</taxon>
        <taxon>Ligilactobacillus</taxon>
    </lineage>
</organism>
<reference evidence="3 4" key="1">
    <citation type="journal article" date="2015" name="Genome Announc.">
        <title>Expanding the biotechnology potential of lactobacilli through comparative genomics of 213 strains and associated genera.</title>
        <authorList>
            <person name="Sun Z."/>
            <person name="Harris H.M."/>
            <person name="McCann A."/>
            <person name="Guo C."/>
            <person name="Argimon S."/>
            <person name="Zhang W."/>
            <person name="Yang X."/>
            <person name="Jeffery I.B."/>
            <person name="Cooney J.C."/>
            <person name="Kagawa T.F."/>
            <person name="Liu W."/>
            <person name="Song Y."/>
            <person name="Salvetti E."/>
            <person name="Wrobel A."/>
            <person name="Rasinkangas P."/>
            <person name="Parkhill J."/>
            <person name="Rea M.C."/>
            <person name="O'Sullivan O."/>
            <person name="Ritari J."/>
            <person name="Douillard F.P."/>
            <person name="Paul Ross R."/>
            <person name="Yang R."/>
            <person name="Briner A.E."/>
            <person name="Felis G.E."/>
            <person name="de Vos W.M."/>
            <person name="Barrangou R."/>
            <person name="Klaenhammer T.R."/>
            <person name="Caufield P.W."/>
            <person name="Cui Y."/>
            <person name="Zhang H."/>
            <person name="O'Toole P.W."/>
        </authorList>
    </citation>
    <scope>NUCLEOTIDE SEQUENCE [LARGE SCALE GENOMIC DNA]</scope>
    <source>
        <strain evidence="3 4">DSM 20653</strain>
    </source>
</reference>
<dbReference type="InterPro" id="IPR013491">
    <property type="entry name" value="Tape_meas_N"/>
</dbReference>
<name>A0A0R1ZDE5_9LACO</name>
<dbReference type="SUPFAM" id="SSF57997">
    <property type="entry name" value="Tropomyosin"/>
    <property type="match status" value="2"/>
</dbReference>
<evidence type="ECO:0000256" key="1">
    <source>
        <dbReference type="SAM" id="Coils"/>
    </source>
</evidence>
<feature type="domain" description="Tape measure protein N-terminal" evidence="2">
    <location>
        <begin position="327"/>
        <end position="512"/>
    </location>
</feature>
<accession>A0A0R1ZDE5</accession>
<feature type="coiled-coil region" evidence="1">
    <location>
        <begin position="25"/>
        <end position="59"/>
    </location>
</feature>
<dbReference type="Gene3D" id="1.10.530.10">
    <property type="match status" value="1"/>
</dbReference>
<dbReference type="STRING" id="1423820.FC64_GL000764"/>
<keyword evidence="4" id="KW-1185">Reference proteome</keyword>
<dbReference type="NCBIfam" id="TIGR02675">
    <property type="entry name" value="tape_meas_nterm"/>
    <property type="match status" value="1"/>
</dbReference>
<dbReference type="SUPFAM" id="SSF53955">
    <property type="entry name" value="Lysozyme-like"/>
    <property type="match status" value="1"/>
</dbReference>
<protein>
    <recommendedName>
        <fullName evidence="2">Tape measure protein N-terminal domain-containing protein</fullName>
    </recommendedName>
</protein>